<evidence type="ECO:0000313" key="1">
    <source>
        <dbReference type="EMBL" id="CUN84560.1"/>
    </source>
</evidence>
<dbReference type="Proteomes" id="UP000095333">
    <property type="component" value="Unassembled WGS sequence"/>
</dbReference>
<evidence type="ECO:0008006" key="3">
    <source>
        <dbReference type="Google" id="ProtNLM"/>
    </source>
</evidence>
<proteinExistence type="predicted"/>
<dbReference type="EMBL" id="CYZI01000003">
    <property type="protein sequence ID" value="CUN84560.1"/>
    <property type="molecule type" value="Genomic_DNA"/>
</dbReference>
<reference evidence="1 2" key="1">
    <citation type="submission" date="2015-09" db="EMBL/GenBank/DDBJ databases">
        <authorList>
            <consortium name="Pathogen Informatics"/>
        </authorList>
    </citation>
    <scope>NUCLEOTIDE SEQUENCE [LARGE SCALE GENOMIC DNA]</scope>
    <source>
        <strain evidence="1 2">2789STDY5834842</strain>
    </source>
</reference>
<accession>A0A174A9W2</accession>
<sequence>MDKTFLIRWYGSFYGENALDDLKEWENNHSDYTCNLYLIKGYKKYAKTTNHYYIGKTIQGVAKRFSNKDHHIKELPRISEIWVGHFVNMLPDDEDILLAERMLICYVSNEVGNQYMLNRICVNYAPAQNVYILSEWYNYKTLKQRERISKDSIAKIIPDVIAYRVTEKKQSLLYMSEKLKKYWY</sequence>
<dbReference type="RefSeq" id="WP_057249780.1">
    <property type="nucleotide sequence ID" value="NZ_CYZI01000003.1"/>
</dbReference>
<gene>
    <name evidence="1" type="ORF">ERS852457_00902</name>
</gene>
<protein>
    <recommendedName>
        <fullName evidence="3">GIY-YIG domain-containing protein</fullName>
    </recommendedName>
</protein>
<organism evidence="1 2">
    <name type="scientific">Phocaeicola vulgatus</name>
    <name type="common">Bacteroides vulgatus</name>
    <dbReference type="NCBI Taxonomy" id="821"/>
    <lineage>
        <taxon>Bacteria</taxon>
        <taxon>Pseudomonadati</taxon>
        <taxon>Bacteroidota</taxon>
        <taxon>Bacteroidia</taxon>
        <taxon>Bacteroidales</taxon>
        <taxon>Bacteroidaceae</taxon>
        <taxon>Phocaeicola</taxon>
    </lineage>
</organism>
<name>A0A174A9W2_PHOVU</name>
<evidence type="ECO:0000313" key="2">
    <source>
        <dbReference type="Proteomes" id="UP000095333"/>
    </source>
</evidence>
<dbReference type="AlphaFoldDB" id="A0A174A9W2"/>